<evidence type="ECO:0000256" key="4">
    <source>
        <dbReference type="ARBA" id="ARBA00022741"/>
    </source>
</evidence>
<protein>
    <submittedName>
        <fullName evidence="7">ABC transporter, ATP-binding protein</fullName>
    </submittedName>
</protein>
<keyword evidence="4" id="KW-0547">Nucleotide-binding</keyword>
<reference evidence="7 8" key="1">
    <citation type="journal article" date="2014" name="Genome Announc.">
        <title>Complete Genome Sequence of the Extreme Thermophile Dictyoglomus thermophilum H-6-12.</title>
        <authorList>
            <person name="Coil D.A."/>
            <person name="Badger J.H."/>
            <person name="Forberger H.C."/>
            <person name="Riggs F."/>
            <person name="Madupu R."/>
            <person name="Fedorova N."/>
            <person name="Ward N."/>
            <person name="Robb F.T."/>
            <person name="Eisen J.A."/>
        </authorList>
    </citation>
    <scope>NUCLEOTIDE SEQUENCE [LARGE SCALE GENOMIC DNA]</scope>
    <source>
        <strain evidence="8">ATCC 35947 / DSM 3960 / H-6-12</strain>
    </source>
</reference>
<proteinExistence type="inferred from homology"/>
<dbReference type="Pfam" id="PF00005">
    <property type="entry name" value="ABC_tran"/>
    <property type="match status" value="1"/>
</dbReference>
<dbReference type="AlphaFoldDB" id="B5YBB1"/>
<evidence type="ECO:0000259" key="6">
    <source>
        <dbReference type="PROSITE" id="PS50893"/>
    </source>
</evidence>
<dbReference type="GO" id="GO:0016887">
    <property type="term" value="F:ATP hydrolysis activity"/>
    <property type="evidence" value="ECO:0007669"/>
    <property type="project" value="InterPro"/>
</dbReference>
<keyword evidence="8" id="KW-1185">Reference proteome</keyword>
<dbReference type="KEGG" id="dth:DICTH_1828"/>
<dbReference type="PANTHER" id="PTHR42711:SF5">
    <property type="entry name" value="ABC TRANSPORTER ATP-BINDING PROTEIN NATA"/>
    <property type="match status" value="1"/>
</dbReference>
<dbReference type="PANTHER" id="PTHR42711">
    <property type="entry name" value="ABC TRANSPORTER ATP-BINDING PROTEIN"/>
    <property type="match status" value="1"/>
</dbReference>
<dbReference type="PaxDb" id="309799-DICTH_1828"/>
<evidence type="ECO:0000313" key="8">
    <source>
        <dbReference type="Proteomes" id="UP000001733"/>
    </source>
</evidence>
<dbReference type="InterPro" id="IPR003593">
    <property type="entry name" value="AAA+_ATPase"/>
</dbReference>
<dbReference type="RefSeq" id="WP_012547820.1">
    <property type="nucleotide sequence ID" value="NC_011297.1"/>
</dbReference>
<gene>
    <name evidence="7" type="ordered locus">DICTH_1828</name>
</gene>
<dbReference type="HOGENOM" id="CLU_000604_1_2_0"/>
<dbReference type="Gene3D" id="3.40.50.300">
    <property type="entry name" value="P-loop containing nucleotide triphosphate hydrolases"/>
    <property type="match status" value="1"/>
</dbReference>
<accession>B5YBB1</accession>
<dbReference type="PROSITE" id="PS50893">
    <property type="entry name" value="ABC_TRANSPORTER_2"/>
    <property type="match status" value="1"/>
</dbReference>
<comment type="similarity">
    <text evidence="1">Belongs to the ABC transporter superfamily.</text>
</comment>
<dbReference type="SUPFAM" id="SSF52540">
    <property type="entry name" value="P-loop containing nucleoside triphosphate hydrolases"/>
    <property type="match status" value="1"/>
</dbReference>
<dbReference type="eggNOG" id="COG1131">
    <property type="taxonomic scope" value="Bacteria"/>
</dbReference>
<dbReference type="CDD" id="cd03230">
    <property type="entry name" value="ABC_DR_subfamily_A"/>
    <property type="match status" value="1"/>
</dbReference>
<dbReference type="InterPro" id="IPR027417">
    <property type="entry name" value="P-loop_NTPase"/>
</dbReference>
<evidence type="ECO:0000256" key="1">
    <source>
        <dbReference type="ARBA" id="ARBA00005417"/>
    </source>
</evidence>
<keyword evidence="5 7" id="KW-0067">ATP-binding</keyword>
<dbReference type="InterPro" id="IPR050763">
    <property type="entry name" value="ABC_transporter_ATP-binding"/>
</dbReference>
<dbReference type="GO" id="GO:0005524">
    <property type="term" value="F:ATP binding"/>
    <property type="evidence" value="ECO:0007669"/>
    <property type="project" value="UniProtKB-KW"/>
</dbReference>
<organism evidence="7 8">
    <name type="scientific">Dictyoglomus thermophilum (strain ATCC 35947 / DSM 3960 / H-6-12)</name>
    <dbReference type="NCBI Taxonomy" id="309799"/>
    <lineage>
        <taxon>Bacteria</taxon>
        <taxon>Pseudomonadati</taxon>
        <taxon>Dictyoglomota</taxon>
        <taxon>Dictyoglomia</taxon>
        <taxon>Dictyoglomales</taxon>
        <taxon>Dictyoglomaceae</taxon>
        <taxon>Dictyoglomus</taxon>
    </lineage>
</organism>
<dbReference type="TCDB" id="3.A.1.151.2">
    <property type="family name" value="the atp-binding cassette (abc) superfamily"/>
</dbReference>
<evidence type="ECO:0000256" key="3">
    <source>
        <dbReference type="ARBA" id="ARBA00022458"/>
    </source>
</evidence>
<dbReference type="STRING" id="309799.DICTH_1828"/>
<evidence type="ECO:0000256" key="2">
    <source>
        <dbReference type="ARBA" id="ARBA00022448"/>
    </source>
</evidence>
<dbReference type="SMART" id="SM00382">
    <property type="entry name" value="AAA"/>
    <property type="match status" value="1"/>
</dbReference>
<evidence type="ECO:0000256" key="5">
    <source>
        <dbReference type="ARBA" id="ARBA00022840"/>
    </source>
</evidence>
<evidence type="ECO:0000313" key="7">
    <source>
        <dbReference type="EMBL" id="ACI19188.1"/>
    </source>
</evidence>
<keyword evidence="3" id="KW-0536">Nodulation</keyword>
<feature type="domain" description="ABC transporter" evidence="6">
    <location>
        <begin position="4"/>
        <end position="227"/>
    </location>
</feature>
<dbReference type="OrthoDB" id="9809450at2"/>
<name>B5YBB1_DICT6</name>
<dbReference type="EMBL" id="CP001146">
    <property type="protein sequence ID" value="ACI19188.1"/>
    <property type="molecule type" value="Genomic_DNA"/>
</dbReference>
<keyword evidence="2" id="KW-0813">Transport</keyword>
<sequence>MEVITFSKVSKVIGKRIILKDVSFKVEKGSIFGLLGPNGAGKTTIIRIILGLFEPTSGKVEILGKEIGKTKEKIGFILHKTGLYPKLSCIENILLYADIYKVHDRSKIEFLLKEVGLWERKDDKVEIFSRGMQQKLALARALIHNPDLLILDEPTVGLDIETKIWFREYIKKLREEGKTILLSSHELTEVEKLCTHIGIIREGNLLEYGKVEDLKEKYKKYSLEDIYLYLKDEIYLERV</sequence>
<dbReference type="InterPro" id="IPR003439">
    <property type="entry name" value="ABC_transporter-like_ATP-bd"/>
</dbReference>
<dbReference type="Proteomes" id="UP000001733">
    <property type="component" value="Chromosome"/>
</dbReference>